<comment type="caution">
    <text evidence="3">The sequence shown here is derived from an EMBL/GenBank/DDBJ whole genome shotgun (WGS) entry which is preliminary data.</text>
</comment>
<reference evidence="3" key="1">
    <citation type="submission" date="2021-01" db="EMBL/GenBank/DDBJ databases">
        <title>Adiantum capillus-veneris genome.</title>
        <authorList>
            <person name="Fang Y."/>
            <person name="Liao Q."/>
        </authorList>
    </citation>
    <scope>NUCLEOTIDE SEQUENCE</scope>
    <source>
        <strain evidence="3">H3</strain>
        <tissue evidence="3">Leaf</tissue>
    </source>
</reference>
<sequence length="365" mass="40039">MWSLFLPRRTDVEPPHNTSPFILFLLINLIIFLILISLHAQQHAASMSRKAARKRKRIAELAAAERLEHDHIKSPQPLLSNEPTLASTETEVKRAATDVTSCDETAETNSGFEASMAVSSSDCICTPPAAVSGCPLTSIEGSSANEEPPSAASMQTFPIQDTAATPAAIAEDGSEPCWTVDEDGRPAATVEKIVLEEDGRLRLIELSEGPDASGQDDQRLGWINSSVQDSDNGDQSSNKDCVEYPPEQYGFGDLATKKSDGRSISLNSHRLSTSDPHSLSTSRSTVKSMDATNDNTVNCWPPHATFKGNNKEVKRAFRLRREPSINSQKELNARVESFISTFNEKMKIQRQESLISYMQMVDRSA</sequence>
<dbReference type="Pfam" id="PF05553">
    <property type="entry name" value="DUF761"/>
    <property type="match status" value="1"/>
</dbReference>
<gene>
    <name evidence="3" type="ORF">GOP47_0017252</name>
</gene>
<dbReference type="Proteomes" id="UP000886520">
    <property type="component" value="Chromosome 16"/>
</dbReference>
<feature type="compositionally biased region" description="Polar residues" evidence="1">
    <location>
        <begin position="262"/>
        <end position="288"/>
    </location>
</feature>
<dbReference type="EMBL" id="JABFUD020000016">
    <property type="protein sequence ID" value="KAI5068907.1"/>
    <property type="molecule type" value="Genomic_DNA"/>
</dbReference>
<keyword evidence="2" id="KW-0472">Membrane</keyword>
<dbReference type="InterPro" id="IPR008480">
    <property type="entry name" value="DUF761_pln"/>
</dbReference>
<keyword evidence="2" id="KW-0812">Transmembrane</keyword>
<evidence type="ECO:0000313" key="4">
    <source>
        <dbReference type="Proteomes" id="UP000886520"/>
    </source>
</evidence>
<organism evidence="3 4">
    <name type="scientific">Adiantum capillus-veneris</name>
    <name type="common">Maidenhair fern</name>
    <dbReference type="NCBI Taxonomy" id="13818"/>
    <lineage>
        <taxon>Eukaryota</taxon>
        <taxon>Viridiplantae</taxon>
        <taxon>Streptophyta</taxon>
        <taxon>Embryophyta</taxon>
        <taxon>Tracheophyta</taxon>
        <taxon>Polypodiopsida</taxon>
        <taxon>Polypodiidae</taxon>
        <taxon>Polypodiales</taxon>
        <taxon>Pteridineae</taxon>
        <taxon>Pteridaceae</taxon>
        <taxon>Vittarioideae</taxon>
        <taxon>Adiantum</taxon>
    </lineage>
</organism>
<dbReference type="AlphaFoldDB" id="A0A9D4UJZ0"/>
<feature type="compositionally biased region" description="Polar residues" evidence="1">
    <location>
        <begin position="224"/>
        <end position="239"/>
    </location>
</feature>
<dbReference type="PANTHER" id="PTHR33098">
    <property type="entry name" value="COTTON FIBER (DUF761)"/>
    <property type="match status" value="1"/>
</dbReference>
<dbReference type="PANTHER" id="PTHR33098:SF53">
    <property type="entry name" value="OS05G0540900 PROTEIN"/>
    <property type="match status" value="1"/>
</dbReference>
<name>A0A9D4UJZ0_ADICA</name>
<evidence type="ECO:0000313" key="3">
    <source>
        <dbReference type="EMBL" id="KAI5068907.1"/>
    </source>
</evidence>
<keyword evidence="4" id="KW-1185">Reference proteome</keyword>
<evidence type="ECO:0000256" key="2">
    <source>
        <dbReference type="SAM" id="Phobius"/>
    </source>
</evidence>
<proteinExistence type="predicted"/>
<accession>A0A9D4UJZ0</accession>
<feature type="region of interest" description="Disordered" evidence="1">
    <location>
        <begin position="224"/>
        <end position="288"/>
    </location>
</feature>
<keyword evidence="2" id="KW-1133">Transmembrane helix</keyword>
<evidence type="ECO:0000256" key="1">
    <source>
        <dbReference type="SAM" id="MobiDB-lite"/>
    </source>
</evidence>
<dbReference type="OrthoDB" id="1933168at2759"/>
<protein>
    <submittedName>
        <fullName evidence="3">Uncharacterized protein</fullName>
    </submittedName>
</protein>
<feature type="transmembrane region" description="Helical" evidence="2">
    <location>
        <begin position="20"/>
        <end position="40"/>
    </location>
</feature>